<feature type="region of interest" description="Disordered" evidence="11">
    <location>
        <begin position="110"/>
        <end position="135"/>
    </location>
</feature>
<dbReference type="Pfam" id="PF02309">
    <property type="entry name" value="AUX_IAA"/>
    <property type="match status" value="1"/>
</dbReference>
<evidence type="ECO:0000256" key="10">
    <source>
        <dbReference type="RuleBase" id="RU004549"/>
    </source>
</evidence>
<comment type="subunit">
    <text evidence="3 10">Homodimers and heterodimers.</text>
</comment>
<evidence type="ECO:0000256" key="8">
    <source>
        <dbReference type="ARBA" id="ARBA00023294"/>
    </source>
</evidence>
<comment type="subcellular location">
    <subcellularLocation>
        <location evidence="1 10">Nucleus</location>
    </subcellularLocation>
</comment>
<name>A0A7J7E1E1_TRIWF</name>
<feature type="domain" description="PB1" evidence="12">
    <location>
        <begin position="191"/>
        <end position="294"/>
    </location>
</feature>
<dbReference type="InParanoid" id="A0A7J7E1E1"/>
<dbReference type="InterPro" id="IPR003311">
    <property type="entry name" value="AUX_IAA"/>
</dbReference>
<keyword evidence="5 10" id="KW-0805">Transcription regulation</keyword>
<keyword evidence="6 10" id="KW-0804">Transcription</keyword>
<evidence type="ECO:0000256" key="5">
    <source>
        <dbReference type="ARBA" id="ARBA00023015"/>
    </source>
</evidence>
<evidence type="ECO:0000256" key="6">
    <source>
        <dbReference type="ARBA" id="ARBA00023163"/>
    </source>
</evidence>
<dbReference type="OrthoDB" id="773336at2759"/>
<dbReference type="FunCoup" id="A0A7J7E1E1">
    <property type="interactions" value="3257"/>
</dbReference>
<evidence type="ECO:0000256" key="11">
    <source>
        <dbReference type="SAM" id="MobiDB-lite"/>
    </source>
</evidence>
<proteinExistence type="inferred from homology"/>
<dbReference type="PANTHER" id="PTHR31734:SF261">
    <property type="entry name" value="AUXIN-RESPONSIVE PROTEIN IAA13"/>
    <property type="match status" value="1"/>
</dbReference>
<comment type="similarity">
    <text evidence="2 10">Belongs to the Aux/IAA family.</text>
</comment>
<feature type="compositionally biased region" description="Polar residues" evidence="11">
    <location>
        <begin position="117"/>
        <end position="132"/>
    </location>
</feature>
<evidence type="ECO:0000256" key="9">
    <source>
        <dbReference type="ARBA" id="ARBA00025283"/>
    </source>
</evidence>
<dbReference type="GO" id="GO:0006355">
    <property type="term" value="P:regulation of DNA-templated transcription"/>
    <property type="evidence" value="ECO:0007669"/>
    <property type="project" value="InterPro"/>
</dbReference>
<dbReference type="PANTHER" id="PTHR31734">
    <property type="entry name" value="AUXIN-RESPONSIVE PROTEIN IAA17"/>
    <property type="match status" value="1"/>
</dbReference>
<dbReference type="GO" id="GO:0005634">
    <property type="term" value="C:nucleus"/>
    <property type="evidence" value="ECO:0007669"/>
    <property type="project" value="UniProtKB-SubCell"/>
</dbReference>
<dbReference type="Gene3D" id="3.10.20.90">
    <property type="entry name" value="Phosphatidylinositol 3-kinase Catalytic Subunit, Chain A, domain 1"/>
    <property type="match status" value="1"/>
</dbReference>
<comment type="caution">
    <text evidence="13">The sequence shown here is derived from an EMBL/GenBank/DDBJ whole genome shotgun (WGS) entry which is preliminary data.</text>
</comment>
<organism evidence="13 14">
    <name type="scientific">Tripterygium wilfordii</name>
    <name type="common">Thunder God vine</name>
    <dbReference type="NCBI Taxonomy" id="458696"/>
    <lineage>
        <taxon>Eukaryota</taxon>
        <taxon>Viridiplantae</taxon>
        <taxon>Streptophyta</taxon>
        <taxon>Embryophyta</taxon>
        <taxon>Tracheophyta</taxon>
        <taxon>Spermatophyta</taxon>
        <taxon>Magnoliopsida</taxon>
        <taxon>eudicotyledons</taxon>
        <taxon>Gunneridae</taxon>
        <taxon>Pentapetalae</taxon>
        <taxon>rosids</taxon>
        <taxon>fabids</taxon>
        <taxon>Celastrales</taxon>
        <taxon>Celastraceae</taxon>
        <taxon>Tripterygium</taxon>
    </lineage>
</organism>
<dbReference type="PROSITE" id="PS51745">
    <property type="entry name" value="PB1"/>
    <property type="match status" value="1"/>
</dbReference>
<evidence type="ECO:0000256" key="1">
    <source>
        <dbReference type="ARBA" id="ARBA00004123"/>
    </source>
</evidence>
<protein>
    <recommendedName>
        <fullName evidence="10">Auxin-responsive protein</fullName>
    </recommendedName>
</protein>
<keyword evidence="14" id="KW-1185">Reference proteome</keyword>
<dbReference type="GO" id="GO:0009734">
    <property type="term" value="P:auxin-activated signaling pathway"/>
    <property type="evidence" value="ECO:0007669"/>
    <property type="project" value="UniProtKB-UniRule"/>
</dbReference>
<dbReference type="Proteomes" id="UP000593562">
    <property type="component" value="Unassembled WGS sequence"/>
</dbReference>
<dbReference type="InterPro" id="IPR053793">
    <property type="entry name" value="PB1-like"/>
</dbReference>
<comment type="function">
    <text evidence="9">Aux/IAA proteins are short-lived transcriptional factors that function as repressors of early auxin response genes at low auxin concentrations. Repression is thought to result from the interaction with auxin response factors (ARFs), proteins that bind to the auxin-responsive promoter element (AuxRE). Formation of heterodimers with ARF proteins may alter their ability to modulate early auxin response genes expression.</text>
</comment>
<evidence type="ECO:0000256" key="7">
    <source>
        <dbReference type="ARBA" id="ARBA00023242"/>
    </source>
</evidence>
<evidence type="ECO:0000313" key="14">
    <source>
        <dbReference type="Proteomes" id="UP000593562"/>
    </source>
</evidence>
<keyword evidence="7 10" id="KW-0539">Nucleus</keyword>
<dbReference type="FunFam" id="3.10.20.90:FF:000078">
    <property type="entry name" value="Auxin-responsive protein"/>
    <property type="match status" value="1"/>
</dbReference>
<accession>A0A7J7E1E1</accession>
<dbReference type="InterPro" id="IPR033389">
    <property type="entry name" value="AUX/IAA_dom"/>
</dbReference>
<dbReference type="AlphaFoldDB" id="A0A7J7E1E1"/>
<sequence>MEGAALGLLSCGGGGSSGGSTNESIVSKVEVVEQDQYVEATSYPTENEVELGLGLSLGGGGCGGGGGGKGKAGAWGECGRILTAKDFPSVLSHAHRGANACASPGIAVSGTKRAADSSPQEGGSPTGGSSQVVGWPPIGVHRMNSLVSQTKALKGEEEKSAVVGKDKSKDGSKKKICNGNKTGIVSENEHLGFVKVNMDGVPIGRKVDLNAHAGYETLARTLEDMFLRSNSTLNSIGSGGENEQVKKSSKLLDGSRGFVLTYEDKDGDWMLVGDVPWGMFHSSVKRLRIMRTSEANGLDGKKEASLFSINAGPSKNPMR</sequence>
<keyword evidence="8 10" id="KW-0927">Auxin signaling pathway</keyword>
<evidence type="ECO:0000256" key="3">
    <source>
        <dbReference type="ARBA" id="ARBA00011726"/>
    </source>
</evidence>
<reference evidence="13 14" key="1">
    <citation type="journal article" date="2020" name="Nat. Commun.">
        <title>Genome of Tripterygium wilfordii and identification of cytochrome P450 involved in triptolide biosynthesis.</title>
        <authorList>
            <person name="Tu L."/>
            <person name="Su P."/>
            <person name="Zhang Z."/>
            <person name="Gao L."/>
            <person name="Wang J."/>
            <person name="Hu T."/>
            <person name="Zhou J."/>
            <person name="Zhang Y."/>
            <person name="Zhao Y."/>
            <person name="Liu Y."/>
            <person name="Song Y."/>
            <person name="Tong Y."/>
            <person name="Lu Y."/>
            <person name="Yang J."/>
            <person name="Xu C."/>
            <person name="Jia M."/>
            <person name="Peters R.J."/>
            <person name="Huang L."/>
            <person name="Gao W."/>
        </authorList>
    </citation>
    <scope>NUCLEOTIDE SEQUENCE [LARGE SCALE GENOMIC DNA]</scope>
    <source>
        <strain evidence="14">cv. XIE 37</strain>
        <tissue evidence="13">Leaf</tissue>
    </source>
</reference>
<gene>
    <name evidence="13" type="ORF">HS088_TW01G00334</name>
</gene>
<dbReference type="EMBL" id="JAAARO010000001">
    <property type="protein sequence ID" value="KAF5752425.1"/>
    <property type="molecule type" value="Genomic_DNA"/>
</dbReference>
<dbReference type="SUPFAM" id="SSF54277">
    <property type="entry name" value="CAD &amp; PB1 domains"/>
    <property type="match status" value="1"/>
</dbReference>
<keyword evidence="4 10" id="KW-0678">Repressor</keyword>
<evidence type="ECO:0000313" key="13">
    <source>
        <dbReference type="EMBL" id="KAF5752425.1"/>
    </source>
</evidence>
<feature type="region of interest" description="Disordered" evidence="11">
    <location>
        <begin position="151"/>
        <end position="178"/>
    </location>
</feature>
<evidence type="ECO:0000256" key="2">
    <source>
        <dbReference type="ARBA" id="ARBA00006728"/>
    </source>
</evidence>
<evidence type="ECO:0000259" key="12">
    <source>
        <dbReference type="PROSITE" id="PS51745"/>
    </source>
</evidence>
<evidence type="ECO:0000256" key="4">
    <source>
        <dbReference type="ARBA" id="ARBA00022491"/>
    </source>
</evidence>
<feature type="compositionally biased region" description="Basic and acidic residues" evidence="11">
    <location>
        <begin position="153"/>
        <end position="173"/>
    </location>
</feature>